<dbReference type="GO" id="GO:0016324">
    <property type="term" value="C:apical plasma membrane"/>
    <property type="evidence" value="ECO:0007669"/>
    <property type="project" value="TreeGrafter"/>
</dbReference>
<dbReference type="InterPro" id="IPR017871">
    <property type="entry name" value="ABC_transporter-like_CS"/>
</dbReference>
<dbReference type="GO" id="GO:0033344">
    <property type="term" value="P:cholesterol efflux"/>
    <property type="evidence" value="ECO:0007669"/>
    <property type="project" value="TreeGrafter"/>
</dbReference>
<feature type="transmembrane region" description="Helical" evidence="9">
    <location>
        <begin position="478"/>
        <end position="502"/>
    </location>
</feature>
<dbReference type="PROSITE" id="PS50893">
    <property type="entry name" value="ABC_TRANSPORTER_2"/>
    <property type="match status" value="1"/>
</dbReference>
<evidence type="ECO:0000256" key="8">
    <source>
        <dbReference type="ARBA" id="ARBA00023136"/>
    </source>
</evidence>
<reference evidence="12" key="3">
    <citation type="submission" date="2022-01" db="EMBL/GenBank/DDBJ databases">
        <authorList>
            <person name="Rubenstein D.R."/>
        </authorList>
    </citation>
    <scope>NUCLEOTIDE SEQUENCE</scope>
    <source>
        <strain evidence="12">SS15</strain>
        <tissue evidence="12">Liver</tissue>
    </source>
</reference>
<dbReference type="PROSITE" id="PS00211">
    <property type="entry name" value="ABC_TRANSPORTER_1"/>
    <property type="match status" value="1"/>
</dbReference>
<evidence type="ECO:0000256" key="3">
    <source>
        <dbReference type="ARBA" id="ARBA00022448"/>
    </source>
</evidence>
<evidence type="ECO:0000313" key="13">
    <source>
        <dbReference type="Proteomes" id="UP000618051"/>
    </source>
</evidence>
<feature type="transmembrane region" description="Helical" evidence="9">
    <location>
        <begin position="514"/>
        <end position="535"/>
    </location>
</feature>
<dbReference type="GO" id="GO:0016887">
    <property type="term" value="F:ATP hydrolysis activity"/>
    <property type="evidence" value="ECO:0007669"/>
    <property type="project" value="InterPro"/>
</dbReference>
<evidence type="ECO:0000313" key="11">
    <source>
        <dbReference type="EMBL" id="KAG0125550.1"/>
    </source>
</evidence>
<reference evidence="11" key="1">
    <citation type="submission" date="2020-10" db="EMBL/GenBank/DDBJ databases">
        <title>Feather gene expression reveals the developmental basis of iridescence in African starlings.</title>
        <authorList>
            <person name="Rubenstein D.R."/>
        </authorList>
    </citation>
    <scope>NUCLEOTIDE SEQUENCE</scope>
    <source>
        <strain evidence="11">SS15</strain>
        <tissue evidence="11">Liver</tissue>
    </source>
</reference>
<dbReference type="PANTHER" id="PTHR48041:SF113">
    <property type="entry name" value="ATP-BINDING CASSETTE SUB-FAMILY G MEMBER 5"/>
    <property type="match status" value="1"/>
</dbReference>
<dbReference type="AlphaFoldDB" id="A0A835NZH0"/>
<dbReference type="EMBL" id="JADDUC010000020">
    <property type="protein sequence ID" value="KAG0125550.1"/>
    <property type="molecule type" value="Genomic_DNA"/>
</dbReference>
<feature type="transmembrane region" description="Helical" evidence="9">
    <location>
        <begin position="547"/>
        <end position="566"/>
    </location>
</feature>
<evidence type="ECO:0000313" key="12">
    <source>
        <dbReference type="EMBL" id="KAI1240616.1"/>
    </source>
</evidence>
<protein>
    <submittedName>
        <fullName evidence="11">ATP-binding cassette sub-family G member 5</fullName>
    </submittedName>
</protein>
<evidence type="ECO:0000256" key="7">
    <source>
        <dbReference type="ARBA" id="ARBA00022989"/>
    </source>
</evidence>
<dbReference type="InterPro" id="IPR003439">
    <property type="entry name" value="ABC_transporter-like_ATP-bd"/>
</dbReference>
<evidence type="ECO:0000256" key="4">
    <source>
        <dbReference type="ARBA" id="ARBA00022692"/>
    </source>
</evidence>
<dbReference type="OrthoDB" id="66620at2759"/>
<dbReference type="EMBL" id="JADDUC020000003">
    <property type="protein sequence ID" value="KAI1240616.1"/>
    <property type="molecule type" value="Genomic_DNA"/>
</dbReference>
<evidence type="ECO:0000259" key="10">
    <source>
        <dbReference type="PROSITE" id="PS50893"/>
    </source>
</evidence>
<evidence type="ECO:0000256" key="6">
    <source>
        <dbReference type="ARBA" id="ARBA00022840"/>
    </source>
</evidence>
<keyword evidence="5" id="KW-0547">Nucleotide-binding</keyword>
<dbReference type="Pfam" id="PF01061">
    <property type="entry name" value="ABC2_membrane"/>
    <property type="match status" value="1"/>
</dbReference>
<dbReference type="SUPFAM" id="SSF52540">
    <property type="entry name" value="P-loop containing nucleoside triphosphate hydrolases"/>
    <property type="match status" value="1"/>
</dbReference>
<dbReference type="InterPro" id="IPR027417">
    <property type="entry name" value="P-loop_NTPase"/>
</dbReference>
<evidence type="ECO:0000256" key="5">
    <source>
        <dbReference type="ARBA" id="ARBA00022741"/>
    </source>
</evidence>
<dbReference type="Gene3D" id="3.40.50.300">
    <property type="entry name" value="P-loop containing nucleotide triphosphate hydrolases"/>
    <property type="match status" value="1"/>
</dbReference>
<organism evidence="11">
    <name type="scientific">Lamprotornis superbus</name>
    <dbReference type="NCBI Taxonomy" id="245042"/>
    <lineage>
        <taxon>Eukaryota</taxon>
        <taxon>Metazoa</taxon>
        <taxon>Chordata</taxon>
        <taxon>Craniata</taxon>
        <taxon>Vertebrata</taxon>
        <taxon>Euteleostomi</taxon>
        <taxon>Archelosauria</taxon>
        <taxon>Archosauria</taxon>
        <taxon>Dinosauria</taxon>
        <taxon>Saurischia</taxon>
        <taxon>Theropoda</taxon>
        <taxon>Coelurosauria</taxon>
        <taxon>Aves</taxon>
        <taxon>Neognathae</taxon>
        <taxon>Neoaves</taxon>
        <taxon>Telluraves</taxon>
        <taxon>Australaves</taxon>
        <taxon>Passeriformes</taxon>
        <taxon>Sturnidae</taxon>
        <taxon>Lamprotornis</taxon>
    </lineage>
</organism>
<gene>
    <name evidence="12" type="ORF">IHE44_0009048</name>
    <name evidence="11" type="ORF">IHE44_004923</name>
</gene>
<dbReference type="GO" id="GO:0140359">
    <property type="term" value="F:ABC-type transporter activity"/>
    <property type="evidence" value="ECO:0007669"/>
    <property type="project" value="InterPro"/>
</dbReference>
<accession>A0A835NZH0</accession>
<dbReference type="PANTHER" id="PTHR48041">
    <property type="entry name" value="ABC TRANSPORTER G FAMILY MEMBER 28"/>
    <property type="match status" value="1"/>
</dbReference>
<feature type="transmembrane region" description="Helical" evidence="9">
    <location>
        <begin position="396"/>
        <end position="415"/>
    </location>
</feature>
<comment type="similarity">
    <text evidence="2">Belongs to the ABC transporter superfamily. ABCG family. Eye pigment precursor importer (TC 3.A.1.204) subfamily.</text>
</comment>
<dbReference type="GO" id="GO:0043190">
    <property type="term" value="C:ATP-binding cassette (ABC) transporter complex"/>
    <property type="evidence" value="ECO:0007669"/>
    <property type="project" value="TreeGrafter"/>
</dbReference>
<feature type="domain" description="ABC transporter" evidence="10">
    <location>
        <begin position="83"/>
        <end position="338"/>
    </location>
</feature>
<keyword evidence="13" id="KW-1185">Reference proteome</keyword>
<dbReference type="InterPro" id="IPR003593">
    <property type="entry name" value="AAA+_ATPase"/>
</dbReference>
<feature type="non-terminal residue" evidence="11">
    <location>
        <position position="1"/>
    </location>
</feature>
<dbReference type="GO" id="GO:0005524">
    <property type="term" value="F:ATP binding"/>
    <property type="evidence" value="ECO:0007669"/>
    <property type="project" value="UniProtKB-KW"/>
</dbReference>
<keyword evidence="3" id="KW-0813">Transport</keyword>
<keyword evidence="6 11" id="KW-0067">ATP-binding</keyword>
<dbReference type="InterPro" id="IPR013525">
    <property type="entry name" value="ABC2_TM"/>
</dbReference>
<comment type="caution">
    <text evidence="11">The sequence shown here is derived from an EMBL/GenBank/DDBJ whole genome shotgun (WGS) entry which is preliminary data.</text>
</comment>
<proteinExistence type="inferred from homology"/>
<keyword evidence="4 9" id="KW-0812">Transmembrane</keyword>
<evidence type="ECO:0000256" key="2">
    <source>
        <dbReference type="ARBA" id="ARBA00005814"/>
    </source>
</evidence>
<dbReference type="SMART" id="SM00382">
    <property type="entry name" value="AAA"/>
    <property type="match status" value="1"/>
</dbReference>
<reference evidence="12 13" key="2">
    <citation type="journal article" date="2021" name="J. Hered.">
        <title>Feather Gene Expression Elucidates the Developmental Basis of Plumage Iridescence in African Starlings.</title>
        <authorList>
            <person name="Rubenstein D.R."/>
            <person name="Corvelo A."/>
            <person name="MacManes M.D."/>
            <person name="Maia R."/>
            <person name="Narzisi G."/>
            <person name="Rousaki A."/>
            <person name="Vandenabeele P."/>
            <person name="Shawkey M.D."/>
            <person name="Solomon J."/>
        </authorList>
    </citation>
    <scope>NUCLEOTIDE SEQUENCE [LARGE SCALE GENOMIC DNA]</scope>
    <source>
        <strain evidence="12">SS15</strain>
    </source>
</reference>
<comment type="subcellular location">
    <subcellularLocation>
        <location evidence="1">Membrane</location>
        <topology evidence="1">Multi-pass membrane protein</topology>
    </subcellularLocation>
</comment>
<dbReference type="InterPro" id="IPR050352">
    <property type="entry name" value="ABCG_transporters"/>
</dbReference>
<keyword evidence="8 9" id="KW-0472">Membrane</keyword>
<feature type="transmembrane region" description="Helical" evidence="9">
    <location>
        <begin position="638"/>
        <end position="656"/>
    </location>
</feature>
<evidence type="ECO:0000256" key="9">
    <source>
        <dbReference type="SAM" id="Phobius"/>
    </source>
</evidence>
<dbReference type="Pfam" id="PF00005">
    <property type="entry name" value="ABC_tran"/>
    <property type="match status" value="1"/>
</dbReference>
<evidence type="ECO:0000256" key="1">
    <source>
        <dbReference type="ARBA" id="ARBA00004141"/>
    </source>
</evidence>
<dbReference type="CDD" id="cd03234">
    <property type="entry name" value="ABCG_White"/>
    <property type="match status" value="1"/>
</dbReference>
<name>A0A835NZH0_9PASS</name>
<dbReference type="GO" id="GO:0042632">
    <property type="term" value="P:cholesterol homeostasis"/>
    <property type="evidence" value="ECO:0007669"/>
    <property type="project" value="TreeGrafter"/>
</dbReference>
<sequence length="666" mass="74693">WQVPRASTCSDPGQRERPLYGAREEWWRRQWRWQPEGRGEALGEAAELRHPRMSGRASPTLEKNGSIGHAYEGKAVGQLSDSISVQGVSYTIRERVGPWWNFSLYCKKWTRQILKDVSFHIESGQIMGILGNSGSGKTTLLDAISGRLGHKDNFFGEVYLNGRQLKREQFRDCFSYVPQSDTLLSFLTIQESLTYTALLTLKNCSNSSIKKKVDAVMAELSLSHIADKIIGSRNVAGISGGERRRVSVAAQLLQDPKVMLLDEPTTGLDCLTANQLVLLLSELAHRDRIVILTIHQPRSELFKQSNPFDFYVDLTSVDTRSKEHELETYSRVQEFVSAYRNSEIFSKVLAAIEKTKCMKELPPIPFKNKDSPNGFYQILILLRRATRNLSRDKIGIIMRLLQNLLFGLFIAFFLLRLRNDLAQGAVQDRVGLVYQCVSAPPYTGMLNAVALCKSNIPPLRAISDQESKDGLYKKWQMLVAYIVHFLPFSVISVAIFSTFIYWTTGLYPDASRFGIFFAVVLASHMIGELLTLVILGVVQDPNIVQSGVVLLNSAGVIVGTGLVRTIEDMPTPFKLLSFLTFQKYSSEVLVVNEFYGLNFTCGGANSSTANNAACVFSQGIRFIEKNYPGALSRFTVDFLVLYAFIPVLAIIAILSFKLRERITARQ</sequence>
<keyword evidence="7 9" id="KW-1133">Transmembrane helix</keyword>
<dbReference type="Proteomes" id="UP000618051">
    <property type="component" value="Unassembled WGS sequence"/>
</dbReference>